<keyword evidence="1" id="KW-0934">Plastid</keyword>
<organism evidence="1">
    <name type="scientific">Osmundaria fimbriata</name>
    <name type="common">Red alga</name>
    <name type="synonym">Delesseria fimbriata</name>
    <dbReference type="NCBI Taxonomy" id="228265"/>
    <lineage>
        <taxon>Eukaryota</taxon>
        <taxon>Rhodophyta</taxon>
        <taxon>Florideophyceae</taxon>
        <taxon>Rhodymeniophycidae</taxon>
        <taxon>Ceramiales</taxon>
        <taxon>Rhodomelaceae</taxon>
        <taxon>Amansieae</taxon>
        <taxon>Osmundaria</taxon>
    </lineage>
</organism>
<name>A0A1Z1M3X7_OSMFI</name>
<dbReference type="EMBL" id="MF101415">
    <property type="protein sequence ID" value="ARW60797.1"/>
    <property type="molecule type" value="Genomic_DNA"/>
</dbReference>
<dbReference type="GeneID" id="33353736"/>
<reference evidence="1" key="1">
    <citation type="journal article" date="2017" name="J. Phycol.">
        <title>Analysis of chloroplast genomes and a supermatrix inform reclassification of the Rhodomelaceae (Rhodophyta).</title>
        <authorList>
            <person name="Diaz-Tapia P."/>
            <person name="Maggs C.A."/>
            <person name="West J.A."/>
            <person name="Verbruggen H."/>
        </authorList>
    </citation>
    <scope>NUCLEOTIDE SEQUENCE</scope>
    <source>
        <strain evidence="1">JW2841</strain>
    </source>
</reference>
<proteinExistence type="predicted"/>
<keyword evidence="1" id="KW-0150">Chloroplast</keyword>
<protein>
    <submittedName>
        <fullName evidence="1">Uncharacterized protein</fullName>
    </submittedName>
</protein>
<gene>
    <name evidence="1" type="primary">orf39</name>
</gene>
<accession>A0A1Z1M3X7</accession>
<sequence>MIQSLIKYFYNCFMNNKFLFINLILDTDECHLFNNYLIS</sequence>
<dbReference type="AlphaFoldDB" id="A0A1Z1M3X7"/>
<geneLocation type="chloroplast" evidence="1"/>
<evidence type="ECO:0000313" key="1">
    <source>
        <dbReference type="EMBL" id="ARW60797.1"/>
    </source>
</evidence>
<dbReference type="RefSeq" id="YP_009392235.1">
    <property type="nucleotide sequence ID" value="NC_035262.1"/>
</dbReference>